<feature type="domain" description="PIN" evidence="1">
    <location>
        <begin position="6"/>
        <end position="113"/>
    </location>
</feature>
<protein>
    <submittedName>
        <fullName evidence="2">Toxin-antitoxin system toxin component, PIN family</fullName>
    </submittedName>
</protein>
<comment type="caution">
    <text evidence="2">The sequence shown here is derived from an EMBL/GenBank/DDBJ whole genome shotgun (WGS) entry which is preliminary data.</text>
</comment>
<dbReference type="InterPro" id="IPR002850">
    <property type="entry name" value="PIN_toxin-like"/>
</dbReference>
<dbReference type="PANTHER" id="PTHR34610">
    <property type="entry name" value="SSL7007 PROTEIN"/>
    <property type="match status" value="1"/>
</dbReference>
<dbReference type="EMBL" id="JAIOIU010000032">
    <property type="protein sequence ID" value="MBZ0159076.1"/>
    <property type="molecule type" value="Genomic_DNA"/>
</dbReference>
<dbReference type="Proteomes" id="UP001197609">
    <property type="component" value="Unassembled WGS sequence"/>
</dbReference>
<dbReference type="AlphaFoldDB" id="A0AAJ1EIS8"/>
<sequence length="141" mass="15271">MASELRAVLDTNVVVTAVLNPDGLPAAIVSAATARIFRLCLSDPILEEYGEVLTRGKFQFPQDIVASLLADLKATSLKVKPTVPLSLTKDPADNKFLECAIAANASFLVTGNSRHFPIRCRNVQVITPRVFFAFLVEQLAS</sequence>
<evidence type="ECO:0000313" key="2">
    <source>
        <dbReference type="EMBL" id="MBZ0159076.1"/>
    </source>
</evidence>
<dbReference type="InterPro" id="IPR029060">
    <property type="entry name" value="PIN-like_dom_sf"/>
</dbReference>
<accession>A0AAJ1EIS8</accession>
<dbReference type="Pfam" id="PF13470">
    <property type="entry name" value="PIN_3"/>
    <property type="match status" value="1"/>
</dbReference>
<dbReference type="InterPro" id="IPR002716">
    <property type="entry name" value="PIN_dom"/>
</dbReference>
<gene>
    <name evidence="2" type="ORF">K8G79_02860</name>
</gene>
<reference evidence="2 3" key="1">
    <citation type="journal article" date="2021" name="bioRxiv">
        <title>Unraveling nitrogen, sulfur and carbon metabolic pathways and microbial community transcriptional responses to substrate deprivation and toxicity stresses in a bioreactor mimicking anoxic brackish coastal sediment conditions.</title>
        <authorList>
            <person name="Martins P.D."/>
            <person name="Echeveste M.J."/>
            <person name="Arshad A."/>
            <person name="Kurth J."/>
            <person name="Ouboter H."/>
            <person name="Jetten M.S.M."/>
            <person name="Welte C.U."/>
        </authorList>
    </citation>
    <scope>NUCLEOTIDE SEQUENCE [LARGE SCALE GENOMIC DNA]</scope>
    <source>
        <strain evidence="2">MAG_38</strain>
    </source>
</reference>
<proteinExistence type="predicted"/>
<name>A0AAJ1EIS8_9BACT</name>
<dbReference type="NCBIfam" id="TIGR00305">
    <property type="entry name" value="putative toxin-antitoxin system toxin component, PIN family"/>
    <property type="match status" value="1"/>
</dbReference>
<dbReference type="PANTHER" id="PTHR34610:SF3">
    <property type="entry name" value="SSL7007 PROTEIN"/>
    <property type="match status" value="1"/>
</dbReference>
<evidence type="ECO:0000313" key="3">
    <source>
        <dbReference type="Proteomes" id="UP001197609"/>
    </source>
</evidence>
<evidence type="ECO:0000259" key="1">
    <source>
        <dbReference type="Pfam" id="PF13470"/>
    </source>
</evidence>
<organism evidence="2 3">
    <name type="scientific">Candidatus Methylomirabilis tolerans</name>
    <dbReference type="NCBI Taxonomy" id="3123416"/>
    <lineage>
        <taxon>Bacteria</taxon>
        <taxon>Candidatus Methylomirabilota</taxon>
        <taxon>Candidatus Methylomirabilia</taxon>
        <taxon>Candidatus Methylomirabilales</taxon>
        <taxon>Candidatus Methylomirabilaceae</taxon>
        <taxon>Candidatus Methylomirabilis</taxon>
    </lineage>
</organism>
<dbReference type="SUPFAM" id="SSF88723">
    <property type="entry name" value="PIN domain-like"/>
    <property type="match status" value="1"/>
</dbReference>